<dbReference type="OrthoDB" id="5685707at2"/>
<accession>A0A380TPJ1</accession>
<sequence>MKQIDIRFTKEKENKKAEHQANLIKLLQERLPKRIAEKFSDVQVRIRFSSSAGVEISGFKDKDEKEQFMAFLEELWADDSLIET</sequence>
<dbReference type="EMBL" id="UFRQ01000003">
    <property type="protein sequence ID" value="SUT88629.1"/>
    <property type="molecule type" value="Genomic_DNA"/>
</dbReference>
<dbReference type="AlphaFoldDB" id="A0A380TPJ1"/>
<evidence type="ECO:0000313" key="2">
    <source>
        <dbReference type="Proteomes" id="UP000254649"/>
    </source>
</evidence>
<dbReference type="InterPro" id="IPR010391">
    <property type="entry name" value="DNA_damage-inducible_DinI-like"/>
</dbReference>
<evidence type="ECO:0000313" key="1">
    <source>
        <dbReference type="EMBL" id="SUT88629.1"/>
    </source>
</evidence>
<gene>
    <name evidence="1" type="ORF">NCTC10801_00552</name>
</gene>
<name>A0A380TPJ1_9PAST</name>
<keyword evidence="2" id="KW-1185">Reference proteome</keyword>
<dbReference type="SUPFAM" id="SSF54857">
    <property type="entry name" value="DNA damage-inducible protein DinI"/>
    <property type="match status" value="1"/>
</dbReference>
<protein>
    <submittedName>
        <fullName evidence="1">DinI family protein</fullName>
    </submittedName>
</protein>
<dbReference type="Pfam" id="PF06183">
    <property type="entry name" value="DinI"/>
    <property type="match status" value="1"/>
</dbReference>
<dbReference type="Gene3D" id="3.30.910.10">
    <property type="entry name" value="DinI-like"/>
    <property type="match status" value="1"/>
</dbReference>
<reference evidence="1 2" key="1">
    <citation type="submission" date="2018-06" db="EMBL/GenBank/DDBJ databases">
        <authorList>
            <consortium name="Pathogen Informatics"/>
            <person name="Doyle S."/>
        </authorList>
    </citation>
    <scope>NUCLEOTIDE SEQUENCE [LARGE SCALE GENOMIC DNA]</scope>
    <source>
        <strain evidence="1 2">NCTC10801</strain>
    </source>
</reference>
<organism evidence="1 2">
    <name type="scientific">[Actinobacillus] rossii</name>
    <dbReference type="NCBI Taxonomy" id="123820"/>
    <lineage>
        <taxon>Bacteria</taxon>
        <taxon>Pseudomonadati</taxon>
        <taxon>Pseudomonadota</taxon>
        <taxon>Gammaproteobacteria</taxon>
        <taxon>Pasteurellales</taxon>
        <taxon>Pasteurellaceae</taxon>
    </lineage>
</organism>
<proteinExistence type="predicted"/>
<dbReference type="Proteomes" id="UP000254649">
    <property type="component" value="Unassembled WGS sequence"/>
</dbReference>
<dbReference type="InterPro" id="IPR036687">
    <property type="entry name" value="DinI-like_sf"/>
</dbReference>